<comment type="cofactor">
    <cofactor evidence="1">
        <name>Mg(2+)</name>
        <dbReference type="ChEBI" id="CHEBI:18420"/>
    </cofactor>
</comment>
<dbReference type="Gene3D" id="3.30.460.10">
    <property type="entry name" value="Beta Polymerase, domain 2"/>
    <property type="match status" value="2"/>
</dbReference>
<feature type="region of interest" description="Disordered" evidence="10">
    <location>
        <begin position="147"/>
        <end position="177"/>
    </location>
</feature>
<dbReference type="Pfam" id="PF01743">
    <property type="entry name" value="PolyA_pol"/>
    <property type="match status" value="2"/>
</dbReference>
<dbReference type="PANTHER" id="PTHR46173">
    <property type="entry name" value="CCA TRNA NUCLEOTIDYLTRANSFERASE 1, MITOCHONDRIAL"/>
    <property type="match status" value="1"/>
</dbReference>
<name>A0A6G1SA78_9ACAR</name>
<keyword evidence="3 9" id="KW-0808">Transferase</keyword>
<dbReference type="AlphaFoldDB" id="A0A6G1SA78"/>
<evidence type="ECO:0000256" key="10">
    <source>
        <dbReference type="SAM" id="MobiDB-lite"/>
    </source>
</evidence>
<evidence type="ECO:0000256" key="6">
    <source>
        <dbReference type="ARBA" id="ARBA00022723"/>
    </source>
</evidence>
<evidence type="ECO:0000313" key="13">
    <source>
        <dbReference type="EMBL" id="MDE47404.1"/>
    </source>
</evidence>
<dbReference type="Pfam" id="PF12627">
    <property type="entry name" value="PolyA_pol_RNAbd"/>
    <property type="match status" value="1"/>
</dbReference>
<evidence type="ECO:0000256" key="8">
    <source>
        <dbReference type="ARBA" id="ARBA00022842"/>
    </source>
</evidence>
<dbReference type="InterPro" id="IPR050264">
    <property type="entry name" value="Bact_CCA-adding_enz_type3_sf"/>
</dbReference>
<dbReference type="GO" id="GO:0016779">
    <property type="term" value="F:nucleotidyltransferase activity"/>
    <property type="evidence" value="ECO:0007669"/>
    <property type="project" value="UniProtKB-KW"/>
</dbReference>
<dbReference type="GO" id="GO:1990180">
    <property type="term" value="P:mitochondrial tRNA 3'-end processing"/>
    <property type="evidence" value="ECO:0007669"/>
    <property type="project" value="TreeGrafter"/>
</dbReference>
<dbReference type="SUPFAM" id="SSF81301">
    <property type="entry name" value="Nucleotidyltransferase"/>
    <property type="match status" value="2"/>
</dbReference>
<keyword evidence="5" id="KW-0548">Nucleotidyltransferase</keyword>
<evidence type="ECO:0000256" key="1">
    <source>
        <dbReference type="ARBA" id="ARBA00001946"/>
    </source>
</evidence>
<dbReference type="InterPro" id="IPR032828">
    <property type="entry name" value="PolyA_RNA-bd"/>
</dbReference>
<keyword evidence="9" id="KW-0694">RNA-binding</keyword>
<keyword evidence="7" id="KW-0547">Nucleotide-binding</keyword>
<organism evidence="13">
    <name type="scientific">Aceria tosichella</name>
    <name type="common">wheat curl mite</name>
    <dbReference type="NCBI Taxonomy" id="561515"/>
    <lineage>
        <taxon>Eukaryota</taxon>
        <taxon>Metazoa</taxon>
        <taxon>Ecdysozoa</taxon>
        <taxon>Arthropoda</taxon>
        <taxon>Chelicerata</taxon>
        <taxon>Arachnida</taxon>
        <taxon>Acari</taxon>
        <taxon>Acariformes</taxon>
        <taxon>Trombidiformes</taxon>
        <taxon>Prostigmata</taxon>
        <taxon>Eupodina</taxon>
        <taxon>Eriophyoidea</taxon>
        <taxon>Eriophyidae</taxon>
        <taxon>Eriophyinae</taxon>
        <taxon>Aceriini</taxon>
        <taxon>Aceria</taxon>
    </lineage>
</organism>
<dbReference type="GO" id="GO:0005739">
    <property type="term" value="C:mitochondrion"/>
    <property type="evidence" value="ECO:0007669"/>
    <property type="project" value="TreeGrafter"/>
</dbReference>
<dbReference type="EMBL" id="GGYP01002633">
    <property type="protein sequence ID" value="MDE47404.1"/>
    <property type="molecule type" value="Transcribed_RNA"/>
</dbReference>
<evidence type="ECO:0000259" key="11">
    <source>
        <dbReference type="Pfam" id="PF01743"/>
    </source>
</evidence>
<dbReference type="GO" id="GO:0000166">
    <property type="term" value="F:nucleotide binding"/>
    <property type="evidence" value="ECO:0007669"/>
    <property type="project" value="UniProtKB-KW"/>
</dbReference>
<dbReference type="CDD" id="cd05398">
    <property type="entry name" value="NT_ClassII-CCAase"/>
    <property type="match status" value="1"/>
</dbReference>
<dbReference type="InterPro" id="IPR002646">
    <property type="entry name" value="PolA_pol_head_dom"/>
</dbReference>
<sequence>MAAARFTLNSVRNFLGTLLIPKRTVQIMSASRVGAEEQPTSPPPGLLKVLECNPKRLKRIKFLGELFKANGFELRIAGGAVRDIIRGKEPKDIDFATTARPEQSLEIVKKHEDLLRIIVTTAGQRHGTVAVKFKETEIDFKRIKLSHNHQDSQQSTVTAQEQVKAKKQAEPEYDDESPYEITTLRCDKLTDGRHAEVEFINDWHKDAERRDLTINAMFLTLDDGRLIDYFGGESDLMEGVVRFVGDADTRVKEDYLRILRFFRFWSRYGRGRRPDEATIQVLRDNLAGLSQISGERIWQEIKKTLSHLPCHDVFELMLNLRVFDYAGLHDENLKDYDEYTKKVLDEVKVVEDNIQRYYREILEPKSRSNPQDQTIKRLEEFIPVMLFAAAVQTDTLCLNAYSRVKFSNLERDFILYIIENRNKSVPLDSFKFQLAMSAVPERPATFRRMLAYLISKGLFEFIDALKEWKVPKFPIGGKIVAELVKERKLPPVKTKEILESVKFKWATDGYNSDEAKLKLWIEEELDRVAVSTSGR</sequence>
<evidence type="ECO:0000256" key="3">
    <source>
        <dbReference type="ARBA" id="ARBA00022679"/>
    </source>
</evidence>
<gene>
    <name evidence="13" type="primary">Trnt1_0</name>
    <name evidence="13" type="ORF">g.16763</name>
</gene>
<keyword evidence="8" id="KW-0460">Magnesium</keyword>
<feature type="domain" description="Poly A polymerase head" evidence="11">
    <location>
        <begin position="74"/>
        <end position="160"/>
    </location>
</feature>
<keyword evidence="6" id="KW-0479">Metal-binding</keyword>
<feature type="domain" description="tRNA nucleotidyltransferase/poly(A) polymerase RNA and SrmB- binding" evidence="12">
    <location>
        <begin position="275"/>
        <end position="325"/>
    </location>
</feature>
<comment type="similarity">
    <text evidence="2 9">Belongs to the tRNA nucleotidyltransferase/poly(A) polymerase family.</text>
</comment>
<protein>
    <submittedName>
        <fullName evidence="13">CCA tRNA nucleotidyltransferase 1, mitochondrial</fullName>
    </submittedName>
</protein>
<dbReference type="InterPro" id="IPR043519">
    <property type="entry name" value="NT_sf"/>
</dbReference>
<evidence type="ECO:0000256" key="7">
    <source>
        <dbReference type="ARBA" id="ARBA00022741"/>
    </source>
</evidence>
<evidence type="ECO:0000256" key="9">
    <source>
        <dbReference type="RuleBase" id="RU003953"/>
    </source>
</evidence>
<keyword evidence="4" id="KW-0819">tRNA processing</keyword>
<dbReference type="GO" id="GO:0000049">
    <property type="term" value="F:tRNA binding"/>
    <property type="evidence" value="ECO:0007669"/>
    <property type="project" value="TreeGrafter"/>
</dbReference>
<dbReference type="GO" id="GO:0046872">
    <property type="term" value="F:metal ion binding"/>
    <property type="evidence" value="ECO:0007669"/>
    <property type="project" value="UniProtKB-KW"/>
</dbReference>
<proteinExistence type="inferred from homology"/>
<evidence type="ECO:0000256" key="2">
    <source>
        <dbReference type="ARBA" id="ARBA00007265"/>
    </source>
</evidence>
<accession>A0A6G1SA78</accession>
<dbReference type="GO" id="GO:0001680">
    <property type="term" value="P:tRNA 3'-terminal CCA addition"/>
    <property type="evidence" value="ECO:0007669"/>
    <property type="project" value="TreeGrafter"/>
</dbReference>
<evidence type="ECO:0000256" key="4">
    <source>
        <dbReference type="ARBA" id="ARBA00022694"/>
    </source>
</evidence>
<feature type="compositionally biased region" description="Polar residues" evidence="10">
    <location>
        <begin position="151"/>
        <end position="161"/>
    </location>
</feature>
<dbReference type="SUPFAM" id="SSF81891">
    <property type="entry name" value="Poly A polymerase C-terminal region-like"/>
    <property type="match status" value="1"/>
</dbReference>
<reference evidence="13" key="1">
    <citation type="submission" date="2018-10" db="EMBL/GenBank/DDBJ databases">
        <title>Transcriptome assembly of Aceria tosichella (Wheat curl mite) Type 2.</title>
        <authorList>
            <person name="Scully E.D."/>
            <person name="Geib S.M."/>
            <person name="Palmer N.A."/>
            <person name="Gupta A.K."/>
            <person name="Sarath G."/>
            <person name="Tatineni S."/>
        </authorList>
    </citation>
    <scope>NUCLEOTIDE SEQUENCE</scope>
    <source>
        <strain evidence="13">LincolnNE</strain>
    </source>
</reference>
<evidence type="ECO:0000256" key="5">
    <source>
        <dbReference type="ARBA" id="ARBA00022695"/>
    </source>
</evidence>
<dbReference type="PANTHER" id="PTHR46173:SF1">
    <property type="entry name" value="CCA TRNA NUCLEOTIDYLTRANSFERASE 1, MITOCHONDRIAL"/>
    <property type="match status" value="1"/>
</dbReference>
<evidence type="ECO:0000259" key="12">
    <source>
        <dbReference type="Pfam" id="PF12627"/>
    </source>
</evidence>
<feature type="domain" description="Poly A polymerase head" evidence="11">
    <location>
        <begin position="175"/>
        <end position="242"/>
    </location>
</feature>
<dbReference type="Gene3D" id="1.10.3090.10">
    <property type="entry name" value="cca-adding enzyme, domain 2"/>
    <property type="match status" value="1"/>
</dbReference>